<gene>
    <name evidence="1" type="ordered locus">UUR10_0554</name>
</gene>
<reference evidence="1 2" key="1">
    <citation type="submission" date="2008-10" db="EMBL/GenBank/DDBJ databases">
        <title>Genome sequence of Ureaplasma urealyticum serovar 10 ATCC-33699.</title>
        <authorList>
            <person name="Shrivastava S."/>
            <person name="Methe B.A."/>
            <person name="Glass J."/>
            <person name="White K."/>
            <person name="Duffy L.B."/>
        </authorList>
    </citation>
    <scope>NUCLEOTIDE SEQUENCE [LARGE SCALE GENOMIC DNA]</scope>
    <source>
        <strain evidence="2">ATCC 33699 / Western</strain>
    </source>
</reference>
<accession>B5ZBZ3</accession>
<dbReference type="EMBL" id="CP001184">
    <property type="protein sequence ID" value="ACI59931.1"/>
    <property type="molecule type" value="Genomic_DNA"/>
</dbReference>
<name>B5ZBZ3_UREU1</name>
<dbReference type="AlphaFoldDB" id="B5ZBZ3"/>
<evidence type="ECO:0000313" key="2">
    <source>
        <dbReference type="Proteomes" id="UP000002018"/>
    </source>
</evidence>
<evidence type="ECO:0008006" key="3">
    <source>
        <dbReference type="Google" id="ProtNLM"/>
    </source>
</evidence>
<sequence length="236" mass="27356">MESYPKTTIDVDPQTKRPICEVKLFVMSIDYPWLVNKKARFVFSYKTANGKEKEFMAQTDDIGDNDQKNYKDKFLFKLKNHLYIKVVLPVANRAYKLKRVEILNDNNTWTIFNQSDKGLEFCCHGSQNSILTSANDFNENKNNKYIKNISSTQVNLNLELFSNDQGFRDGLVANVELIDEKGNIKGPYQIALSKTDKNIDGTIKTNFDKESQLGLTSWLISDNKINNLEPYTKYWY</sequence>
<protein>
    <recommendedName>
        <fullName evidence="3">DUF1410 domain-containing protein</fullName>
    </recommendedName>
</protein>
<dbReference type="HOGENOM" id="CLU_1175030_0_0_14"/>
<dbReference type="RefSeq" id="WP_012560234.1">
    <property type="nucleotide sequence ID" value="NC_011374.1"/>
</dbReference>
<dbReference type="Proteomes" id="UP000002018">
    <property type="component" value="Chromosome"/>
</dbReference>
<proteinExistence type="predicted"/>
<evidence type="ECO:0000313" key="1">
    <source>
        <dbReference type="EMBL" id="ACI59931.1"/>
    </source>
</evidence>
<organism evidence="1 2">
    <name type="scientific">Ureaplasma urealyticum serovar 10 (strain ATCC 33699 / Western)</name>
    <dbReference type="NCBI Taxonomy" id="565575"/>
    <lineage>
        <taxon>Bacteria</taxon>
        <taxon>Bacillati</taxon>
        <taxon>Mycoplasmatota</taxon>
        <taxon>Mycoplasmoidales</taxon>
        <taxon>Mycoplasmoidaceae</taxon>
        <taxon>Ureaplasma</taxon>
    </lineage>
</organism>
<dbReference type="KEGG" id="uue:UUR10_0554"/>